<sequence>MPSSNDDDVVINEFKKTKKDWDNAYIQTQSHIKSIEKHGLNKEKGELSLARLNGLAQDGLAMLSSAQFNLDLLIPQLPSDEDVQNAQLTLQSWNKEIQSLRSNLRNANLQAKANMRKAAQEERELLLGGGEESTARRRNLQIILIVGFTLFSLAVLYVVSKRIGILKLQRKVVGAIKAGMASGKAEVAINHLAQVDEVHEVPNVNFGLGQPMHDEL</sequence>
<evidence type="ECO:0000313" key="4">
    <source>
        <dbReference type="Proteomes" id="UP001151760"/>
    </source>
</evidence>
<proteinExistence type="predicted"/>
<name>A0ABQ5CZW0_9ASTR</name>
<evidence type="ECO:0000256" key="2">
    <source>
        <dbReference type="SAM" id="Phobius"/>
    </source>
</evidence>
<comment type="caution">
    <text evidence="3">The sequence shown here is derived from an EMBL/GenBank/DDBJ whole genome shotgun (WGS) entry which is preliminary data.</text>
</comment>
<dbReference type="PANTHER" id="PTHR12825:SF0">
    <property type="entry name" value="VESICLE TRANSPORT PROTEIN SEC20"/>
    <property type="match status" value="1"/>
</dbReference>
<evidence type="ECO:0000256" key="1">
    <source>
        <dbReference type="SAM" id="Coils"/>
    </source>
</evidence>
<reference evidence="3" key="2">
    <citation type="submission" date="2022-01" db="EMBL/GenBank/DDBJ databases">
        <authorList>
            <person name="Yamashiro T."/>
            <person name="Shiraishi A."/>
            <person name="Satake H."/>
            <person name="Nakayama K."/>
        </authorList>
    </citation>
    <scope>NUCLEOTIDE SEQUENCE</scope>
</reference>
<dbReference type="Proteomes" id="UP001151760">
    <property type="component" value="Unassembled WGS sequence"/>
</dbReference>
<keyword evidence="4" id="KW-1185">Reference proteome</keyword>
<accession>A0ABQ5CZW0</accession>
<feature type="coiled-coil region" evidence="1">
    <location>
        <begin position="83"/>
        <end position="124"/>
    </location>
</feature>
<reference evidence="3" key="1">
    <citation type="journal article" date="2022" name="Int. J. Mol. Sci.">
        <title>Draft Genome of Tanacetum Coccineum: Genomic Comparison of Closely Related Tanacetum-Family Plants.</title>
        <authorList>
            <person name="Yamashiro T."/>
            <person name="Shiraishi A."/>
            <person name="Nakayama K."/>
            <person name="Satake H."/>
        </authorList>
    </citation>
    <scope>NUCLEOTIDE SEQUENCE</scope>
</reference>
<feature type="transmembrane region" description="Helical" evidence="2">
    <location>
        <begin position="140"/>
        <end position="160"/>
    </location>
</feature>
<dbReference type="InterPro" id="IPR005606">
    <property type="entry name" value="Sec20"/>
</dbReference>
<organism evidence="3 4">
    <name type="scientific">Tanacetum coccineum</name>
    <dbReference type="NCBI Taxonomy" id="301880"/>
    <lineage>
        <taxon>Eukaryota</taxon>
        <taxon>Viridiplantae</taxon>
        <taxon>Streptophyta</taxon>
        <taxon>Embryophyta</taxon>
        <taxon>Tracheophyta</taxon>
        <taxon>Spermatophyta</taxon>
        <taxon>Magnoliopsida</taxon>
        <taxon>eudicotyledons</taxon>
        <taxon>Gunneridae</taxon>
        <taxon>Pentapetalae</taxon>
        <taxon>asterids</taxon>
        <taxon>campanulids</taxon>
        <taxon>Asterales</taxon>
        <taxon>Asteraceae</taxon>
        <taxon>Asteroideae</taxon>
        <taxon>Anthemideae</taxon>
        <taxon>Anthemidinae</taxon>
        <taxon>Tanacetum</taxon>
    </lineage>
</organism>
<evidence type="ECO:0000313" key="3">
    <source>
        <dbReference type="EMBL" id="GJT32215.1"/>
    </source>
</evidence>
<keyword evidence="2" id="KW-1133">Transmembrane helix</keyword>
<dbReference type="PANTHER" id="PTHR12825">
    <property type="entry name" value="BNIP1-RELATED"/>
    <property type="match status" value="1"/>
</dbReference>
<keyword evidence="2" id="KW-0812">Transmembrane</keyword>
<gene>
    <name evidence="3" type="ORF">Tco_0922634</name>
</gene>
<protein>
    <submittedName>
        <fullName evidence="3">Sec20 family protein</fullName>
    </submittedName>
</protein>
<dbReference type="EMBL" id="BQNB010014773">
    <property type="protein sequence ID" value="GJT32215.1"/>
    <property type="molecule type" value="Genomic_DNA"/>
</dbReference>
<keyword evidence="2" id="KW-0472">Membrane</keyword>
<keyword evidence="1" id="KW-0175">Coiled coil</keyword>